<accession>A0ABX5TD44</accession>
<gene>
    <name evidence="2" type="ORF">E4Z61_02130</name>
</gene>
<feature type="chain" id="PRO_5046994868" evidence="1">
    <location>
        <begin position="23"/>
        <end position="93"/>
    </location>
</feature>
<organism evidence="2 3">
    <name type="scientific">Citrobacter tructae</name>
    <dbReference type="NCBI Taxonomy" id="2562449"/>
    <lineage>
        <taxon>Bacteria</taxon>
        <taxon>Pseudomonadati</taxon>
        <taxon>Pseudomonadota</taxon>
        <taxon>Gammaproteobacteria</taxon>
        <taxon>Enterobacterales</taxon>
        <taxon>Enterobacteriaceae</taxon>
        <taxon>Citrobacter</taxon>
    </lineage>
</organism>
<reference evidence="2 3" key="1">
    <citation type="submission" date="2019-03" db="EMBL/GenBank/DDBJ databases">
        <title>Complete genome sequence of Citrobacter sp. SNU WT2 isolated from diseased rainbow trout.</title>
        <authorList>
            <person name="Oh W.T."/>
            <person name="Park S.C."/>
        </authorList>
    </citation>
    <scope>NUCLEOTIDE SEQUENCE [LARGE SCALE GENOMIC DNA]</scope>
    <source>
        <strain evidence="2 3">SNU WT2</strain>
    </source>
</reference>
<evidence type="ECO:0000256" key="1">
    <source>
        <dbReference type="SAM" id="SignalP"/>
    </source>
</evidence>
<keyword evidence="1" id="KW-0732">Signal</keyword>
<dbReference type="EMBL" id="CP038469">
    <property type="protein sequence ID" value="QBX83210.1"/>
    <property type="molecule type" value="Genomic_DNA"/>
</dbReference>
<keyword evidence="3" id="KW-1185">Reference proteome</keyword>
<evidence type="ECO:0000313" key="3">
    <source>
        <dbReference type="Proteomes" id="UP000296284"/>
    </source>
</evidence>
<feature type="signal peptide" evidence="1">
    <location>
        <begin position="1"/>
        <end position="22"/>
    </location>
</feature>
<evidence type="ECO:0000313" key="2">
    <source>
        <dbReference type="EMBL" id="QBX83210.1"/>
    </source>
</evidence>
<proteinExistence type="predicted"/>
<dbReference type="Pfam" id="PF10836">
    <property type="entry name" value="DUF2574"/>
    <property type="match status" value="1"/>
</dbReference>
<dbReference type="Proteomes" id="UP000296284">
    <property type="component" value="Chromosome"/>
</dbReference>
<dbReference type="InterPro" id="IPR020386">
    <property type="entry name" value="Uncharacterised_YehE"/>
</dbReference>
<sequence>MRNNLLVGIIMLTYGINFPVFASDTATLTISGNVTAPTCSTDVVDSQLQQRCGNTSRLSNTTKVVLTPVRGVVTEVVTVKGDTPRQIVLNRYD</sequence>
<dbReference type="RefSeq" id="WP_135324853.1">
    <property type="nucleotide sequence ID" value="NZ_CP038469.1"/>
</dbReference>
<protein>
    <submittedName>
        <fullName evidence="2">DUF2574 family protein</fullName>
    </submittedName>
</protein>
<name>A0ABX5TD44_9ENTR</name>